<dbReference type="AlphaFoldDB" id="Q3JS05"/>
<dbReference type="KEGG" id="bpm:BURPS1710b_2254"/>
<evidence type="ECO:0000313" key="2">
    <source>
        <dbReference type="EMBL" id="ABA48952.1"/>
    </source>
</evidence>
<gene>
    <name evidence="2" type="ordered locus">BURPS1710b_2254</name>
</gene>
<reference evidence="2 3" key="1">
    <citation type="submission" date="2005-09" db="EMBL/GenBank/DDBJ databases">
        <authorList>
            <person name="Woods D.E."/>
            <person name="Nierman W.C."/>
        </authorList>
    </citation>
    <scope>NUCLEOTIDE SEQUENCE [LARGE SCALE GENOMIC DNA]</scope>
    <source>
        <strain evidence="2 3">1710b</strain>
    </source>
</reference>
<feature type="region of interest" description="Disordered" evidence="1">
    <location>
        <begin position="33"/>
        <end position="70"/>
    </location>
</feature>
<organism evidence="2 3">
    <name type="scientific">Burkholderia pseudomallei (strain 1710b)</name>
    <dbReference type="NCBI Taxonomy" id="320372"/>
    <lineage>
        <taxon>Bacteria</taxon>
        <taxon>Pseudomonadati</taxon>
        <taxon>Pseudomonadota</taxon>
        <taxon>Betaproteobacteria</taxon>
        <taxon>Burkholderiales</taxon>
        <taxon>Burkholderiaceae</taxon>
        <taxon>Burkholderia</taxon>
        <taxon>pseudomallei group</taxon>
    </lineage>
</organism>
<name>Q3JS05_BURP1</name>
<evidence type="ECO:0000256" key="1">
    <source>
        <dbReference type="SAM" id="MobiDB-lite"/>
    </source>
</evidence>
<feature type="compositionally biased region" description="Basic and acidic residues" evidence="1">
    <location>
        <begin position="346"/>
        <end position="366"/>
    </location>
</feature>
<dbReference type="Proteomes" id="UP000002700">
    <property type="component" value="Chromosome I"/>
</dbReference>
<proteinExistence type="predicted"/>
<dbReference type="HOGENOM" id="CLU_491506_0_0_4"/>
<feature type="compositionally biased region" description="Basic and acidic residues" evidence="1">
    <location>
        <begin position="419"/>
        <end position="429"/>
    </location>
</feature>
<dbReference type="EMBL" id="CP000124">
    <property type="protein sequence ID" value="ABA48952.1"/>
    <property type="molecule type" value="Genomic_DNA"/>
</dbReference>
<protein>
    <submittedName>
        <fullName evidence="2">CG12239-PA, putative</fullName>
    </submittedName>
</protein>
<accession>Q3JS05</accession>
<feature type="region of interest" description="Disordered" evidence="1">
    <location>
        <begin position="407"/>
        <end position="445"/>
    </location>
</feature>
<feature type="compositionally biased region" description="Basic and acidic residues" evidence="1">
    <location>
        <begin position="47"/>
        <end position="61"/>
    </location>
</feature>
<sequence>MRFARFMCCVRHRGRRSVVLVEPGGAQRRIGEARARGHRVGRPHAPLRIDDQHGLHAEPARERHRRAPRDERRLARAVGQRARVRAGRDEHGHRLALHGGKAAARIDEVAVAHALRLKEALVIAARADRLAVAQLERCERAGLARVLHADAPGRAALAAEREQIAADVDQRVGDALPPEDRGRVVERPALREAAQIDRDRAVRARDDAVGRDREIGDARAARELAPHRVGRRRRNAELIGLEAPQANEPPDAGLEEPLRVERQPARGAQDLGRRGRCAKRLARGDAPVQARDFRRLPRMQPALHRLEMREHRVRRLLRAIERHAVERELHARAEHVRALHVYLRGPQREPRHQRDDDGERKRRSDEFLQTGQRWNFRKRLTGGDPAPGRRPDTERLSFFRAARLGDLDQAKAANAPRAPRRDARRDACRASDAAPRASRRMPPPFVCPGPPGAAFPAARQAAREPPERTRTCVSPTAGRVRPRDLFDAVQPRPQRCRPPRADARLFLRSIISRESAGHDTSRGNLSVKSQGNHENKNFDRLTRVCSFAVMSGPP</sequence>
<dbReference type="EnsemblBacteria" id="ABA48952">
    <property type="protein sequence ID" value="ABA48952"/>
    <property type="gene ID" value="BURPS1710b_2254"/>
</dbReference>
<evidence type="ECO:0000313" key="3">
    <source>
        <dbReference type="Proteomes" id="UP000002700"/>
    </source>
</evidence>
<feature type="region of interest" description="Disordered" evidence="1">
    <location>
        <begin position="341"/>
        <end position="392"/>
    </location>
</feature>